<accession>A0A1A8IGW3</accession>
<dbReference type="PANTHER" id="PTHR31655">
    <property type="entry name" value="PROTEIN FAM78A"/>
    <property type="match status" value="1"/>
</dbReference>
<dbReference type="AlphaFoldDB" id="A0A1A8IGW3"/>
<dbReference type="InterPro" id="IPR029638">
    <property type="entry name" value="FAM78"/>
</dbReference>
<evidence type="ECO:0000256" key="1">
    <source>
        <dbReference type="SAM" id="SignalP"/>
    </source>
</evidence>
<feature type="chain" id="PRO_5008372033" evidence="1">
    <location>
        <begin position="25"/>
        <end position="269"/>
    </location>
</feature>
<protein>
    <submittedName>
        <fullName evidence="2">Family with sequence similarity 78, member B</fullName>
    </submittedName>
</protein>
<reference evidence="2" key="1">
    <citation type="submission" date="2016-05" db="EMBL/GenBank/DDBJ databases">
        <authorList>
            <person name="Lavstsen T."/>
            <person name="Jespersen J.S."/>
        </authorList>
    </citation>
    <scope>NUCLEOTIDE SEQUENCE</scope>
    <source>
        <tissue evidence="2">Brain</tissue>
    </source>
</reference>
<name>A0A1A8IGW3_NOTKU</name>
<feature type="signal peptide" evidence="1">
    <location>
        <begin position="1"/>
        <end position="24"/>
    </location>
</feature>
<proteinExistence type="predicted"/>
<sequence length="269" mass="30326">MSILSRFHLLSLVLLSLLFTCAMGCIQSIACKPRIRRENIVVYEVSASIDQCPTIIEENSPIVLRYKTPYFRASAGIVMPPVPRNETWVVGWIQACTQMEFYNTYGDIGMSSWELPELREGRVKAISDSDGVSYPWYGNTTETVTLTGPTSKPSRLTVSMNDNFYPSVTWAVPISNSNTPMLTHITRDQSFITWLVAMNSVSKVGPEHRKTVSSLVLRAIASVQQKWFSLEPDQQPDTDRLGWFQLHFPFNSWCKVTNDQVTAFSAAPD</sequence>
<evidence type="ECO:0000313" key="2">
    <source>
        <dbReference type="EMBL" id="SBQ96328.1"/>
    </source>
</evidence>
<dbReference type="PANTHER" id="PTHR31655:SF4">
    <property type="entry name" value="FAMILY WITH SEQUENCE SIMILARITY 78 MEMBER BA"/>
    <property type="match status" value="1"/>
</dbReference>
<reference evidence="2" key="2">
    <citation type="submission" date="2016-06" db="EMBL/GenBank/DDBJ databases">
        <title>The genome of a short-lived fish provides insights into sex chromosome evolution and the genetic control of aging.</title>
        <authorList>
            <person name="Reichwald K."/>
            <person name="Felder M."/>
            <person name="Petzold A."/>
            <person name="Koch P."/>
            <person name="Groth M."/>
            <person name="Platzer M."/>
        </authorList>
    </citation>
    <scope>NUCLEOTIDE SEQUENCE</scope>
    <source>
        <tissue evidence="2">Brain</tissue>
    </source>
</reference>
<dbReference type="EMBL" id="HAED01010116">
    <property type="protein sequence ID" value="SBQ96328.1"/>
    <property type="molecule type" value="Transcribed_RNA"/>
</dbReference>
<organism evidence="2">
    <name type="scientific">Nothobranchius kuhntae</name>
    <name type="common">Beira killifish</name>
    <dbReference type="NCBI Taxonomy" id="321403"/>
    <lineage>
        <taxon>Eukaryota</taxon>
        <taxon>Metazoa</taxon>
        <taxon>Chordata</taxon>
        <taxon>Craniata</taxon>
        <taxon>Vertebrata</taxon>
        <taxon>Euteleostomi</taxon>
        <taxon>Actinopterygii</taxon>
        <taxon>Neopterygii</taxon>
        <taxon>Teleostei</taxon>
        <taxon>Neoteleostei</taxon>
        <taxon>Acanthomorphata</taxon>
        <taxon>Ovalentaria</taxon>
        <taxon>Atherinomorphae</taxon>
        <taxon>Cyprinodontiformes</taxon>
        <taxon>Nothobranchiidae</taxon>
        <taxon>Nothobranchius</taxon>
    </lineage>
</organism>
<gene>
    <name evidence="2" type="primary">FP102157.1</name>
</gene>
<keyword evidence="1" id="KW-0732">Signal</keyword>